<reference evidence="13" key="1">
    <citation type="journal article" date="2009" name="PLoS Genet.">
        <title>Organised genome dynamics in the Escherichia coli species results in highly diverse adaptive paths.</title>
        <authorList>
            <person name="Touchon M."/>
            <person name="Hoede C."/>
            <person name="Tenaillon O."/>
            <person name="Barbe V."/>
            <person name="Baeriswyl S."/>
            <person name="Bidet P."/>
            <person name="Bingen E."/>
            <person name="Bonacorsi S."/>
            <person name="Bouchier C."/>
            <person name="Bouvet O."/>
            <person name="Calteau A."/>
            <person name="Chiapello H."/>
            <person name="Clermont O."/>
            <person name="Cruveiller S."/>
            <person name="Danchin A."/>
            <person name="Diard M."/>
            <person name="Dossat C."/>
            <person name="Karoui M.E."/>
            <person name="Frapy E."/>
            <person name="Garry L."/>
            <person name="Ghigo J.M."/>
            <person name="Gilles A.M."/>
            <person name="Johnson J."/>
            <person name="Le Bouguenec C."/>
            <person name="Lescat M."/>
            <person name="Mangenot S."/>
            <person name="Martinez-Jehanne V."/>
            <person name="Matic I."/>
            <person name="Nassif X."/>
            <person name="Oztas S."/>
            <person name="Petit M.A."/>
            <person name="Pichon C."/>
            <person name="Rouy Z."/>
            <person name="Ruf C.S."/>
            <person name="Schneider D."/>
            <person name="Tourret J."/>
            <person name="Vacherie B."/>
            <person name="Vallenet D."/>
            <person name="Medigue C."/>
            <person name="Rocha E.P.C."/>
            <person name="Denamur E."/>
        </authorList>
    </citation>
    <scope>NUCLEOTIDE SEQUENCE [LARGE SCALE GENOMIC DNA]</scope>
    <source>
        <strain evidence="13">ATCC 35469 / DSM 13698 / BCRC 15582 / CCUG 18766 / IAM 14443 / JCM 21226 / LMG 7866 / NBRC 102419 / NCTC 12128 / CDC 0568-73</strain>
    </source>
</reference>
<dbReference type="InterPro" id="IPR050706">
    <property type="entry name" value="Cyclic-di-GMP_PDE-like"/>
</dbReference>
<dbReference type="AlphaFoldDB" id="B7LN90"/>
<evidence type="ECO:0000256" key="2">
    <source>
        <dbReference type="ARBA" id="ARBA00012282"/>
    </source>
</evidence>
<keyword evidence="7 10" id="KW-1133">Transmembrane helix</keyword>
<protein>
    <recommendedName>
        <fullName evidence="2">cyclic-guanylate-specific phosphodiesterase</fullName>
        <ecNumber evidence="2">3.1.4.52</ecNumber>
    </recommendedName>
</protein>
<comment type="subcellular location">
    <subcellularLocation>
        <location evidence="1">Cell membrane</location>
        <topology evidence="1">Multi-pass membrane protein</topology>
    </subcellularLocation>
</comment>
<dbReference type="Gene3D" id="3.20.20.450">
    <property type="entry name" value="EAL domain"/>
    <property type="match status" value="1"/>
</dbReference>
<dbReference type="PANTHER" id="PTHR33121:SF81">
    <property type="entry name" value="CYCLIC DI-GMP PHOSPHODIESTERASE PDEB-RELATED"/>
    <property type="match status" value="1"/>
</dbReference>
<dbReference type="HOGENOM" id="CLU_000445_131_0_6"/>
<evidence type="ECO:0000256" key="9">
    <source>
        <dbReference type="ARBA" id="ARBA00034290"/>
    </source>
</evidence>
<evidence type="ECO:0000256" key="7">
    <source>
        <dbReference type="ARBA" id="ARBA00022989"/>
    </source>
</evidence>
<evidence type="ECO:0000256" key="3">
    <source>
        <dbReference type="ARBA" id="ARBA00022475"/>
    </source>
</evidence>
<evidence type="ECO:0000313" key="13">
    <source>
        <dbReference type="Proteomes" id="UP000000745"/>
    </source>
</evidence>
<keyword evidence="13" id="KW-1185">Reference proteome</keyword>
<dbReference type="CDD" id="cd01948">
    <property type="entry name" value="EAL"/>
    <property type="match status" value="1"/>
</dbReference>
<evidence type="ECO:0000256" key="4">
    <source>
        <dbReference type="ARBA" id="ARBA00022636"/>
    </source>
</evidence>
<dbReference type="SMART" id="SM00052">
    <property type="entry name" value="EAL"/>
    <property type="match status" value="1"/>
</dbReference>
<sequence length="513" mass="57031">MLRDLIMRNTLLPIIAALCLFIAGVSILNIQLWYSARAESLAGARYAANNINKILDEAAVAMRTAITIASKGCDPEEQYQLGTEAALKPHLRTILIIRNGQVWCSSLPGNRALLARIPDIPGSNLLLAPAIDTVNRLPILLYQTFSSSSRILVTISDQHIRGALNVPLKGVSYALRVGDSIIGSSGDVSLIKDHKSFTSKVNSKKYQFSIIYNPPRLFSIPRIIDKGLGIFIFILLISSATAYLINKYMKKDSTPEETLRRAIANGEIVPFYQPVVNGLEGTLRGVEVLARWKHPVAGYISPVAFIPLAEKSGLIIPLTQSLMRQVASQMNAISSKLPEGFHVGINFSASHIASATFVEECLEYKKSFNRQDLNLVLEVTEREQLHVDESMVQRLNFLHENGFVIALDDFGTGYSGLSYLHDLHIDYIKIDHSFVGRVNADPDSTRILDCVLDLARKLSISIVAEGVETKEQLDYLNQNNITFQQGYYFYKPVTYIELIKIILSKPKVKVIVE</sequence>
<keyword evidence="4" id="KW-0973">c-di-GMP</keyword>
<dbReference type="FunFam" id="3.20.20.450:FF:000001">
    <property type="entry name" value="Cyclic di-GMP phosphodiesterase yahA"/>
    <property type="match status" value="1"/>
</dbReference>
<keyword evidence="3" id="KW-1003">Cell membrane</keyword>
<organism evidence="12 13">
    <name type="scientific">Escherichia fergusonii (strain ATCC 35469 / DSM 13698 / CCUG 18766 / IAM 14443 / JCM 21226 / LMG 7866 / NBRC 102419 / NCTC 12128 / CDC 0568-73)</name>
    <dbReference type="NCBI Taxonomy" id="585054"/>
    <lineage>
        <taxon>Bacteria</taxon>
        <taxon>Pseudomonadati</taxon>
        <taxon>Pseudomonadota</taxon>
        <taxon>Gammaproteobacteria</taxon>
        <taxon>Enterobacterales</taxon>
        <taxon>Enterobacteriaceae</taxon>
        <taxon>Escherichia</taxon>
    </lineage>
</organism>
<dbReference type="Pfam" id="PF12792">
    <property type="entry name" value="CSS-motif"/>
    <property type="match status" value="1"/>
</dbReference>
<dbReference type="PROSITE" id="PS50883">
    <property type="entry name" value="EAL"/>
    <property type="match status" value="1"/>
</dbReference>
<dbReference type="Pfam" id="PF00563">
    <property type="entry name" value="EAL"/>
    <property type="match status" value="1"/>
</dbReference>
<dbReference type="KEGG" id="efe:EFER_2668"/>
<dbReference type="InterPro" id="IPR035919">
    <property type="entry name" value="EAL_sf"/>
</dbReference>
<dbReference type="GO" id="GO:0071111">
    <property type="term" value="F:cyclic-guanylate-specific phosphodiesterase activity"/>
    <property type="evidence" value="ECO:0007669"/>
    <property type="project" value="UniProtKB-EC"/>
</dbReference>
<accession>B7LN90</accession>
<evidence type="ECO:0000256" key="8">
    <source>
        <dbReference type="ARBA" id="ARBA00023136"/>
    </source>
</evidence>
<feature type="transmembrane region" description="Helical" evidence="10">
    <location>
        <begin position="227"/>
        <end position="245"/>
    </location>
</feature>
<feature type="transmembrane region" description="Helical" evidence="10">
    <location>
        <begin position="12"/>
        <end position="34"/>
    </location>
</feature>
<evidence type="ECO:0000256" key="1">
    <source>
        <dbReference type="ARBA" id="ARBA00004651"/>
    </source>
</evidence>
<evidence type="ECO:0000313" key="12">
    <source>
        <dbReference type="EMBL" id="CAQ90163.1"/>
    </source>
</evidence>
<dbReference type="SUPFAM" id="SSF141868">
    <property type="entry name" value="EAL domain-like"/>
    <property type="match status" value="1"/>
</dbReference>
<dbReference type="EMBL" id="CU928158">
    <property type="protein sequence ID" value="CAQ90163.1"/>
    <property type="molecule type" value="Genomic_DNA"/>
</dbReference>
<dbReference type="InterPro" id="IPR001633">
    <property type="entry name" value="EAL_dom"/>
</dbReference>
<dbReference type="EC" id="3.1.4.52" evidence="2"/>
<comment type="catalytic activity">
    <reaction evidence="9">
        <text>3',3'-c-di-GMP + H2O = 5'-phosphoguanylyl(3'-&gt;5')guanosine + H(+)</text>
        <dbReference type="Rhea" id="RHEA:24902"/>
        <dbReference type="ChEBI" id="CHEBI:15377"/>
        <dbReference type="ChEBI" id="CHEBI:15378"/>
        <dbReference type="ChEBI" id="CHEBI:58754"/>
        <dbReference type="ChEBI" id="CHEBI:58805"/>
        <dbReference type="EC" id="3.1.4.52"/>
    </reaction>
</comment>
<evidence type="ECO:0000256" key="10">
    <source>
        <dbReference type="SAM" id="Phobius"/>
    </source>
</evidence>
<dbReference type="GO" id="GO:0005886">
    <property type="term" value="C:plasma membrane"/>
    <property type="evidence" value="ECO:0007669"/>
    <property type="project" value="UniProtKB-SubCell"/>
</dbReference>
<proteinExistence type="predicted"/>
<evidence type="ECO:0000256" key="5">
    <source>
        <dbReference type="ARBA" id="ARBA00022692"/>
    </source>
</evidence>
<dbReference type="InterPro" id="IPR024744">
    <property type="entry name" value="CSS-motif_dom"/>
</dbReference>
<dbReference type="Proteomes" id="UP000000745">
    <property type="component" value="Chromosome"/>
</dbReference>
<gene>
    <name evidence="12" type="ordered locus">EFER_2668</name>
</gene>
<keyword evidence="8 10" id="KW-0472">Membrane</keyword>
<keyword evidence="6" id="KW-0378">Hydrolase</keyword>
<name>B7LN90_ESCF3</name>
<keyword evidence="5 10" id="KW-0812">Transmembrane</keyword>
<evidence type="ECO:0000256" key="6">
    <source>
        <dbReference type="ARBA" id="ARBA00022801"/>
    </source>
</evidence>
<dbReference type="PANTHER" id="PTHR33121">
    <property type="entry name" value="CYCLIC DI-GMP PHOSPHODIESTERASE PDEF"/>
    <property type="match status" value="1"/>
</dbReference>
<feature type="domain" description="EAL" evidence="11">
    <location>
        <begin position="252"/>
        <end position="506"/>
    </location>
</feature>
<evidence type="ECO:0000259" key="11">
    <source>
        <dbReference type="PROSITE" id="PS50883"/>
    </source>
</evidence>